<dbReference type="EMBL" id="GBRH01188207">
    <property type="protein sequence ID" value="JAE09689.1"/>
    <property type="molecule type" value="Transcribed_RNA"/>
</dbReference>
<accession>A0A0A9FEP8</accession>
<reference evidence="1" key="1">
    <citation type="submission" date="2014-09" db="EMBL/GenBank/DDBJ databases">
        <authorList>
            <person name="Magalhaes I.L.F."/>
            <person name="Oliveira U."/>
            <person name="Santos F.R."/>
            <person name="Vidigal T.H.D.A."/>
            <person name="Brescovit A.D."/>
            <person name="Santos A.J."/>
        </authorList>
    </citation>
    <scope>NUCLEOTIDE SEQUENCE</scope>
    <source>
        <tissue evidence="1">Shoot tissue taken approximately 20 cm above the soil surface</tissue>
    </source>
</reference>
<name>A0A0A9FEP8_ARUDO</name>
<proteinExistence type="predicted"/>
<reference evidence="1" key="2">
    <citation type="journal article" date="2015" name="Data Brief">
        <title>Shoot transcriptome of the giant reed, Arundo donax.</title>
        <authorList>
            <person name="Barrero R.A."/>
            <person name="Guerrero F.D."/>
            <person name="Moolhuijzen P."/>
            <person name="Goolsby J.A."/>
            <person name="Tidwell J."/>
            <person name="Bellgard S.E."/>
            <person name="Bellgard M.I."/>
        </authorList>
    </citation>
    <scope>NUCLEOTIDE SEQUENCE</scope>
    <source>
        <tissue evidence="1">Shoot tissue taken approximately 20 cm above the soil surface</tissue>
    </source>
</reference>
<sequence length="31" mass="3729">MIWRHVKPKQMEVTLYQQNIVNRSTIASPFI</sequence>
<evidence type="ECO:0000313" key="1">
    <source>
        <dbReference type="EMBL" id="JAE09689.1"/>
    </source>
</evidence>
<dbReference type="AlphaFoldDB" id="A0A0A9FEP8"/>
<organism evidence="1">
    <name type="scientific">Arundo donax</name>
    <name type="common">Giant reed</name>
    <name type="synonym">Donax arundinaceus</name>
    <dbReference type="NCBI Taxonomy" id="35708"/>
    <lineage>
        <taxon>Eukaryota</taxon>
        <taxon>Viridiplantae</taxon>
        <taxon>Streptophyta</taxon>
        <taxon>Embryophyta</taxon>
        <taxon>Tracheophyta</taxon>
        <taxon>Spermatophyta</taxon>
        <taxon>Magnoliopsida</taxon>
        <taxon>Liliopsida</taxon>
        <taxon>Poales</taxon>
        <taxon>Poaceae</taxon>
        <taxon>PACMAD clade</taxon>
        <taxon>Arundinoideae</taxon>
        <taxon>Arundineae</taxon>
        <taxon>Arundo</taxon>
    </lineage>
</organism>
<protein>
    <submittedName>
        <fullName evidence="1">Uncharacterized protein</fullName>
    </submittedName>
</protein>